<accession>A0ABZ0IUU4</accession>
<dbReference type="SUPFAM" id="SSF81296">
    <property type="entry name" value="E set domains"/>
    <property type="match status" value="1"/>
</dbReference>
<feature type="domain" description="PKD" evidence="2">
    <location>
        <begin position="749"/>
        <end position="814"/>
    </location>
</feature>
<keyword evidence="4" id="KW-1185">Reference proteome</keyword>
<dbReference type="InterPro" id="IPR028994">
    <property type="entry name" value="Integrin_alpha_N"/>
</dbReference>
<dbReference type="InterPro" id="IPR014756">
    <property type="entry name" value="Ig_E-set"/>
</dbReference>
<dbReference type="CDD" id="cd00102">
    <property type="entry name" value="IPT"/>
    <property type="match status" value="1"/>
</dbReference>
<proteinExistence type="predicted"/>
<dbReference type="Gene3D" id="2.130.10.130">
    <property type="entry name" value="Integrin alpha, N-terminal"/>
    <property type="match status" value="2"/>
</dbReference>
<evidence type="ECO:0000259" key="2">
    <source>
        <dbReference type="PROSITE" id="PS50093"/>
    </source>
</evidence>
<dbReference type="NCBIfam" id="TIGR04131">
    <property type="entry name" value="Bac_Flav_CTERM"/>
    <property type="match status" value="1"/>
</dbReference>
<dbReference type="InterPro" id="IPR013517">
    <property type="entry name" value="FG-GAP"/>
</dbReference>
<dbReference type="PANTHER" id="PTHR44103:SF1">
    <property type="entry name" value="PROPROTEIN CONVERTASE P"/>
    <property type="match status" value="1"/>
</dbReference>
<dbReference type="Pfam" id="PF13585">
    <property type="entry name" value="CHU_C"/>
    <property type="match status" value="1"/>
</dbReference>
<dbReference type="Pfam" id="PF01833">
    <property type="entry name" value="TIG"/>
    <property type="match status" value="1"/>
</dbReference>
<dbReference type="InterPro" id="IPR035986">
    <property type="entry name" value="PKD_dom_sf"/>
</dbReference>
<dbReference type="EMBL" id="CP136051">
    <property type="protein sequence ID" value="WOK08820.1"/>
    <property type="molecule type" value="Genomic_DNA"/>
</dbReference>
<dbReference type="InterPro" id="IPR002909">
    <property type="entry name" value="IPT_dom"/>
</dbReference>
<organism evidence="3 4">
    <name type="scientific">Imperialibacter roseus</name>
    <dbReference type="NCBI Taxonomy" id="1324217"/>
    <lineage>
        <taxon>Bacteria</taxon>
        <taxon>Pseudomonadati</taxon>
        <taxon>Bacteroidota</taxon>
        <taxon>Cytophagia</taxon>
        <taxon>Cytophagales</taxon>
        <taxon>Flammeovirgaceae</taxon>
        <taxon>Imperialibacter</taxon>
    </lineage>
</organism>
<dbReference type="PROSITE" id="PS50093">
    <property type="entry name" value="PKD"/>
    <property type="match status" value="1"/>
</dbReference>
<dbReference type="InterPro" id="IPR026341">
    <property type="entry name" value="T9SS_type_B"/>
</dbReference>
<dbReference type="InterPro" id="IPR000601">
    <property type="entry name" value="PKD_dom"/>
</dbReference>
<evidence type="ECO:0000256" key="1">
    <source>
        <dbReference type="ARBA" id="ARBA00022729"/>
    </source>
</evidence>
<evidence type="ECO:0000313" key="4">
    <source>
        <dbReference type="Proteomes" id="UP001302349"/>
    </source>
</evidence>
<evidence type="ECO:0000313" key="3">
    <source>
        <dbReference type="EMBL" id="WOK08820.1"/>
    </source>
</evidence>
<protein>
    <submittedName>
        <fullName evidence="3">FG-GAP-like repeat-containing protein</fullName>
    </submittedName>
</protein>
<sequence length="1087" mass="113194">MDMRRIVLMIVSLLFFAFNVMAQRPFITNLDKTTAAAGDKLTISGINFPTSAANIKVRFGAGVGTVTYASANLLEVTIPGNATFGNVSVTNLTNGLIGYSSEFFTLSFGGTSFLAAAVDASAKFASGQNGMYDLCACDFDGDGVIDAASSHNNDQASRVPVYRNTSDISTLTFTTANLPSLLINEPTLSVACGDLDGDGKPDLLATRAIAGVTPGDIVFAFRNTSTVGAISFAAPISLTLPPDGSGNRKNVGRISIIDLDGDGKPEVIASNQVDNQIDAFKNTSTVGTLSFAAQPAQFSIGGSRSFGLDVKDLNNDGFPEIVACALQQANIFVLPNISNAGTIAFGPSVTLPVSGNLANLVVGDLNGDGLNDIATTQIVSNAVSVILNQTSEVGGAIAFGAANSFSVSSGAWGLDLGDLNGDGKLDLLVASTTSNNVTALVNTSTTGLTFDRFNIAAGTATRNVKIADVNADGKPDLLAAGITNNELIVIANRNCISPTITPSSATVCTGTDFTVEATKSIGHTYTWETASSASGPFTAQAETSSSLNLSSLPEGNLFIRVNIKSNDGACDANSANSSQLLVTGTPPTPPGVVDPAPICAGETLQIDGTIAGAKSYQWTGPDGFASTEAVLSVANFQPAKAGIYTLRYVTASDCLSPPTQLRAEIKSLPPVAVRFEGTGLFCEDASVALSAASFAGYNYQWVADGQDVAGETTTSLSASASGAYAIKISDPVTSCAVTSPAATLTKKAVPATQFTSVDAICVNVGTEFTAESTGEAGLTLNYAWDFTSDGTTDSTTPNASNTFATAGTTSVKLTTGYDEIAGCVTTATKSIEVRAVPVVSIETPDGVEKCPENEVSLEVADNFVSYAWSTSETGNAISVIDPGTYTLTIVDDAQCIITSTVDIVNFDTSNSITAVSNRSIIDEFDTTQFNVTGASEILDWTPITGMDDPTIANPIVTGTYEFGDVLNASNQREYLYVVTALDANLCEVSASIPLIVIPDESPQPMKSFSPNGDGIDDVWSVENVEFNQDCKVVIYDRRGRAILEKKPYNNDWAGRVNGNDVEQGVYYYVFICDDATRSQNGSILLFR</sequence>
<dbReference type="PANTHER" id="PTHR44103">
    <property type="entry name" value="PROPROTEIN CONVERTASE P"/>
    <property type="match status" value="1"/>
</dbReference>
<dbReference type="Pfam" id="PF13517">
    <property type="entry name" value="FG-GAP_3"/>
    <property type="match status" value="3"/>
</dbReference>
<dbReference type="RefSeq" id="WP_317491451.1">
    <property type="nucleotide sequence ID" value="NZ_CP136051.1"/>
</dbReference>
<reference evidence="3 4" key="1">
    <citation type="journal article" date="2023" name="Microbiol. Resour. Announc.">
        <title>Complete Genome Sequence of Imperialibacter roseus strain P4T.</title>
        <authorList>
            <person name="Tizabi D.R."/>
            <person name="Bachvaroff T."/>
            <person name="Hill R.T."/>
        </authorList>
    </citation>
    <scope>NUCLEOTIDE SEQUENCE [LARGE SCALE GENOMIC DNA]</scope>
    <source>
        <strain evidence="3 4">P4T</strain>
    </source>
</reference>
<name>A0ABZ0IUU4_9BACT</name>
<dbReference type="SUPFAM" id="SSF49299">
    <property type="entry name" value="PKD domain"/>
    <property type="match status" value="1"/>
</dbReference>
<keyword evidence="1" id="KW-0732">Signal</keyword>
<dbReference type="InterPro" id="IPR013783">
    <property type="entry name" value="Ig-like_fold"/>
</dbReference>
<dbReference type="Gene3D" id="2.60.40.10">
    <property type="entry name" value="Immunoglobulins"/>
    <property type="match status" value="3"/>
</dbReference>
<dbReference type="Proteomes" id="UP001302349">
    <property type="component" value="Chromosome"/>
</dbReference>
<dbReference type="SUPFAM" id="SSF69318">
    <property type="entry name" value="Integrin alpha N-terminal domain"/>
    <property type="match status" value="2"/>
</dbReference>
<gene>
    <name evidence="3" type="ORF">RT717_09250</name>
</gene>